<evidence type="ECO:0000313" key="2">
    <source>
        <dbReference type="Proteomes" id="UP000316621"/>
    </source>
</evidence>
<dbReference type="Proteomes" id="UP000316621">
    <property type="component" value="Chromosome 1"/>
</dbReference>
<proteinExistence type="predicted"/>
<dbReference type="STRING" id="3469.A0A4Y7I7F1"/>
<dbReference type="AlphaFoldDB" id="A0A4Y7I7F1"/>
<protein>
    <submittedName>
        <fullName evidence="1">Uncharacterized protein</fullName>
    </submittedName>
</protein>
<dbReference type="EMBL" id="CM010715">
    <property type="protein sequence ID" value="RZC43750.1"/>
    <property type="molecule type" value="Genomic_DNA"/>
</dbReference>
<sequence length="82" mass="8980">MVFFFSITTPAGIALGMGLSKIYSTNHRRIVKCIMALVDLLAADFMGANCKPGSVKASAQVVYSCPFGCWWHVCHCQMGLNY</sequence>
<name>A0A4Y7I7F1_PAPSO</name>
<gene>
    <name evidence="1" type="ORF">C5167_036692</name>
</gene>
<accession>A0A4Y7I7F1</accession>
<keyword evidence="2" id="KW-1185">Reference proteome</keyword>
<dbReference type="Gramene" id="RZC43750">
    <property type="protein sequence ID" value="RZC43750"/>
    <property type="gene ID" value="C5167_036692"/>
</dbReference>
<organism evidence="1 2">
    <name type="scientific">Papaver somniferum</name>
    <name type="common">Opium poppy</name>
    <dbReference type="NCBI Taxonomy" id="3469"/>
    <lineage>
        <taxon>Eukaryota</taxon>
        <taxon>Viridiplantae</taxon>
        <taxon>Streptophyta</taxon>
        <taxon>Embryophyta</taxon>
        <taxon>Tracheophyta</taxon>
        <taxon>Spermatophyta</taxon>
        <taxon>Magnoliopsida</taxon>
        <taxon>Ranunculales</taxon>
        <taxon>Papaveraceae</taxon>
        <taxon>Papaveroideae</taxon>
        <taxon>Papaver</taxon>
    </lineage>
</organism>
<evidence type="ECO:0000313" key="1">
    <source>
        <dbReference type="EMBL" id="RZC43750.1"/>
    </source>
</evidence>
<reference evidence="1 2" key="1">
    <citation type="journal article" date="2018" name="Science">
        <title>The opium poppy genome and morphinan production.</title>
        <authorList>
            <person name="Guo L."/>
            <person name="Winzer T."/>
            <person name="Yang X."/>
            <person name="Li Y."/>
            <person name="Ning Z."/>
            <person name="He Z."/>
            <person name="Teodor R."/>
            <person name="Lu Y."/>
            <person name="Bowser T.A."/>
            <person name="Graham I.A."/>
            <person name="Ye K."/>
        </authorList>
    </citation>
    <scope>NUCLEOTIDE SEQUENCE [LARGE SCALE GENOMIC DNA]</scope>
    <source>
        <strain evidence="2">cv. HN1</strain>
        <tissue evidence="1">Leaves</tissue>
    </source>
</reference>